<sequence>MKHLAYAPEPRQLIWSNLSLTFYAREVRKYVVYFIVLLVILFFMIPIGIIFELTTLKNLVKLLPFVKPVASISSFRVTF</sequence>
<evidence type="ECO:0000313" key="2">
    <source>
        <dbReference type="EMBL" id="KAK9677641.1"/>
    </source>
</evidence>
<proteinExistence type="predicted"/>
<dbReference type="PANTHER" id="PTHR13018:SF100">
    <property type="entry name" value="CSC1-LIKE PROTEIN ERD4"/>
    <property type="match status" value="1"/>
</dbReference>
<organism evidence="2 3">
    <name type="scientific">Saponaria officinalis</name>
    <name type="common">Common soapwort</name>
    <name type="synonym">Lychnis saponaria</name>
    <dbReference type="NCBI Taxonomy" id="3572"/>
    <lineage>
        <taxon>Eukaryota</taxon>
        <taxon>Viridiplantae</taxon>
        <taxon>Streptophyta</taxon>
        <taxon>Embryophyta</taxon>
        <taxon>Tracheophyta</taxon>
        <taxon>Spermatophyta</taxon>
        <taxon>Magnoliopsida</taxon>
        <taxon>eudicotyledons</taxon>
        <taxon>Gunneridae</taxon>
        <taxon>Pentapetalae</taxon>
        <taxon>Caryophyllales</taxon>
        <taxon>Caryophyllaceae</taxon>
        <taxon>Caryophylleae</taxon>
        <taxon>Saponaria</taxon>
    </lineage>
</organism>
<dbReference type="Proteomes" id="UP001443914">
    <property type="component" value="Unassembled WGS sequence"/>
</dbReference>
<protein>
    <recommendedName>
        <fullName evidence="4">Carbohydrate ABC transporter permease</fullName>
    </recommendedName>
</protein>
<keyword evidence="1" id="KW-0812">Transmembrane</keyword>
<evidence type="ECO:0008006" key="4">
    <source>
        <dbReference type="Google" id="ProtNLM"/>
    </source>
</evidence>
<gene>
    <name evidence="2" type="ORF">RND81_11G157600</name>
</gene>
<keyword evidence="3" id="KW-1185">Reference proteome</keyword>
<dbReference type="AlphaFoldDB" id="A0AAW1HMZ3"/>
<dbReference type="GO" id="GO:0005886">
    <property type="term" value="C:plasma membrane"/>
    <property type="evidence" value="ECO:0007669"/>
    <property type="project" value="TreeGrafter"/>
</dbReference>
<name>A0AAW1HMZ3_SAPOF</name>
<dbReference type="GO" id="GO:0005227">
    <property type="term" value="F:calcium-activated cation channel activity"/>
    <property type="evidence" value="ECO:0007669"/>
    <property type="project" value="InterPro"/>
</dbReference>
<dbReference type="EMBL" id="JBDFQZ010000011">
    <property type="protein sequence ID" value="KAK9677641.1"/>
    <property type="molecule type" value="Genomic_DNA"/>
</dbReference>
<evidence type="ECO:0000256" key="1">
    <source>
        <dbReference type="SAM" id="Phobius"/>
    </source>
</evidence>
<reference evidence="2" key="1">
    <citation type="submission" date="2024-03" db="EMBL/GenBank/DDBJ databases">
        <title>WGS assembly of Saponaria officinalis var. Norfolk2.</title>
        <authorList>
            <person name="Jenkins J."/>
            <person name="Shu S."/>
            <person name="Grimwood J."/>
            <person name="Barry K."/>
            <person name="Goodstein D."/>
            <person name="Schmutz J."/>
            <person name="Leebens-Mack J."/>
            <person name="Osbourn A."/>
        </authorList>
    </citation>
    <scope>NUCLEOTIDE SEQUENCE [LARGE SCALE GENOMIC DNA]</scope>
    <source>
        <strain evidence="2">JIC</strain>
    </source>
</reference>
<accession>A0AAW1HMZ3</accession>
<feature type="transmembrane region" description="Helical" evidence="1">
    <location>
        <begin position="30"/>
        <end position="51"/>
    </location>
</feature>
<keyword evidence="1" id="KW-1133">Transmembrane helix</keyword>
<comment type="caution">
    <text evidence="2">The sequence shown here is derived from an EMBL/GenBank/DDBJ whole genome shotgun (WGS) entry which is preliminary data.</text>
</comment>
<dbReference type="PANTHER" id="PTHR13018">
    <property type="entry name" value="PROBABLE MEMBRANE PROTEIN DUF221-RELATED"/>
    <property type="match status" value="1"/>
</dbReference>
<evidence type="ECO:0000313" key="3">
    <source>
        <dbReference type="Proteomes" id="UP001443914"/>
    </source>
</evidence>
<keyword evidence="1" id="KW-0472">Membrane</keyword>
<dbReference type="InterPro" id="IPR045122">
    <property type="entry name" value="Csc1-like"/>
</dbReference>